<feature type="chain" id="PRO_5001758619" description="DUF5329 domain-containing protein" evidence="1">
    <location>
        <begin position="23"/>
        <end position="118"/>
    </location>
</feature>
<dbReference type="Proteomes" id="UP000027997">
    <property type="component" value="Unassembled WGS sequence"/>
</dbReference>
<organism evidence="2 3">
    <name type="scientific">Endozoicomonas elysicola</name>
    <dbReference type="NCBI Taxonomy" id="305900"/>
    <lineage>
        <taxon>Bacteria</taxon>
        <taxon>Pseudomonadati</taxon>
        <taxon>Pseudomonadota</taxon>
        <taxon>Gammaproteobacteria</taxon>
        <taxon>Oceanospirillales</taxon>
        <taxon>Endozoicomonadaceae</taxon>
        <taxon>Endozoicomonas</taxon>
    </lineage>
</organism>
<dbReference type="Pfam" id="PF17263">
    <property type="entry name" value="DUF5329"/>
    <property type="match status" value="1"/>
</dbReference>
<accession>A0A081K5N8</accession>
<dbReference type="STRING" id="305900.GV64_00785"/>
<sequence length="118" mass="13708">MKIFSLTFLLLINISVLNNAYAETPSSEIDHLIAYVARSNCDFIRNGSSHPSSEAVEHMQNKYKYFRKKIKTAEQFIEMSASKSTLSGKPYWIKCPDRKEVPSQAWLLEELSRYRQNK</sequence>
<proteinExistence type="predicted"/>
<keyword evidence="3" id="KW-1185">Reference proteome</keyword>
<dbReference type="AlphaFoldDB" id="A0A081K5N8"/>
<comment type="caution">
    <text evidence="2">The sequence shown here is derived from an EMBL/GenBank/DDBJ whole genome shotgun (WGS) entry which is preliminary data.</text>
</comment>
<evidence type="ECO:0000256" key="1">
    <source>
        <dbReference type="SAM" id="SignalP"/>
    </source>
</evidence>
<reference evidence="2 3" key="1">
    <citation type="submission" date="2014-06" db="EMBL/GenBank/DDBJ databases">
        <title>Whole Genome Sequences of Three Symbiotic Endozoicomonas Bacteria.</title>
        <authorList>
            <person name="Neave M.J."/>
            <person name="Apprill A."/>
            <person name="Voolstra C.R."/>
        </authorList>
    </citation>
    <scope>NUCLEOTIDE SEQUENCE [LARGE SCALE GENOMIC DNA]</scope>
    <source>
        <strain evidence="2 3">DSM 22380</strain>
    </source>
</reference>
<keyword evidence="1" id="KW-0732">Signal</keyword>
<protein>
    <recommendedName>
        <fullName evidence="4">DUF5329 domain-containing protein</fullName>
    </recommendedName>
</protein>
<feature type="signal peptide" evidence="1">
    <location>
        <begin position="1"/>
        <end position="22"/>
    </location>
</feature>
<dbReference type="RefSeq" id="WP_020582546.1">
    <property type="nucleotide sequence ID" value="NZ_JOJP01000001.1"/>
</dbReference>
<evidence type="ECO:0008006" key="4">
    <source>
        <dbReference type="Google" id="ProtNLM"/>
    </source>
</evidence>
<evidence type="ECO:0000313" key="3">
    <source>
        <dbReference type="Proteomes" id="UP000027997"/>
    </source>
</evidence>
<name>A0A081K5N8_9GAMM</name>
<gene>
    <name evidence="2" type="ORF">GV64_00785</name>
</gene>
<dbReference type="InterPro" id="IPR035242">
    <property type="entry name" value="DUF5329"/>
</dbReference>
<dbReference type="eggNOG" id="ENOG5032ZEV">
    <property type="taxonomic scope" value="Bacteria"/>
</dbReference>
<evidence type="ECO:0000313" key="2">
    <source>
        <dbReference type="EMBL" id="KEI69464.1"/>
    </source>
</evidence>
<dbReference type="EMBL" id="JOJP01000001">
    <property type="protein sequence ID" value="KEI69464.1"/>
    <property type="molecule type" value="Genomic_DNA"/>
</dbReference>